<feature type="domain" description="Peptidase S54 rhomboid" evidence="8">
    <location>
        <begin position="58"/>
        <end position="195"/>
    </location>
</feature>
<keyword evidence="3 7" id="KW-0812">Transmembrane</keyword>
<keyword evidence="5 7" id="KW-1133">Transmembrane helix</keyword>
<dbReference type="Proteomes" id="UP000016057">
    <property type="component" value="Unassembled WGS sequence"/>
</dbReference>
<dbReference type="AlphaFoldDB" id="K8ZJT6"/>
<feature type="transmembrane region" description="Helical" evidence="7">
    <location>
        <begin position="7"/>
        <end position="29"/>
    </location>
</feature>
<dbReference type="EMBL" id="AMYT01000022">
    <property type="protein sequence ID" value="EKU26858.1"/>
    <property type="molecule type" value="Genomic_DNA"/>
</dbReference>
<comment type="similarity">
    <text evidence="2">Belongs to the peptidase S54 family.</text>
</comment>
<evidence type="ECO:0000256" key="1">
    <source>
        <dbReference type="ARBA" id="ARBA00004141"/>
    </source>
</evidence>
<keyword evidence="6 7" id="KW-0472">Membrane</keyword>
<evidence type="ECO:0000259" key="8">
    <source>
        <dbReference type="Pfam" id="PF01694"/>
    </source>
</evidence>
<evidence type="ECO:0000256" key="3">
    <source>
        <dbReference type="ARBA" id="ARBA00022692"/>
    </source>
</evidence>
<dbReference type="STRING" id="1234409.C683_1133"/>
<evidence type="ECO:0000256" key="2">
    <source>
        <dbReference type="ARBA" id="ARBA00009045"/>
    </source>
</evidence>
<feature type="transmembrane region" description="Helical" evidence="7">
    <location>
        <begin position="176"/>
        <end position="194"/>
    </location>
</feature>
<dbReference type="PANTHER" id="PTHR43731:SF14">
    <property type="entry name" value="PRESENILIN-ASSOCIATED RHOMBOID-LIKE PROTEIN, MITOCHONDRIAL"/>
    <property type="match status" value="1"/>
</dbReference>
<gene>
    <name evidence="9" type="ORF">C683_1133</name>
</gene>
<dbReference type="eggNOG" id="COG0705">
    <property type="taxonomic scope" value="Bacteria"/>
</dbReference>
<keyword evidence="4" id="KW-0378">Hydrolase</keyword>
<proteinExistence type="inferred from homology"/>
<dbReference type="SUPFAM" id="SSF144091">
    <property type="entry name" value="Rhomboid-like"/>
    <property type="match status" value="1"/>
</dbReference>
<dbReference type="PANTHER" id="PTHR43731">
    <property type="entry name" value="RHOMBOID PROTEASE"/>
    <property type="match status" value="1"/>
</dbReference>
<feature type="transmembrane region" description="Helical" evidence="7">
    <location>
        <begin position="123"/>
        <end position="140"/>
    </location>
</feature>
<organism evidence="9 10">
    <name type="scientific">Catellicoccus marimammalium M35/04/3</name>
    <dbReference type="NCBI Taxonomy" id="1234409"/>
    <lineage>
        <taxon>Bacteria</taxon>
        <taxon>Bacillati</taxon>
        <taxon>Bacillota</taxon>
        <taxon>Bacilli</taxon>
        <taxon>Lactobacillales</taxon>
        <taxon>Enterococcaceae</taxon>
        <taxon>Catellicoccus</taxon>
    </lineage>
</organism>
<comment type="subcellular location">
    <subcellularLocation>
        <location evidence="1">Membrane</location>
        <topology evidence="1">Multi-pass membrane protein</topology>
    </subcellularLocation>
</comment>
<evidence type="ECO:0000313" key="10">
    <source>
        <dbReference type="Proteomes" id="UP000016057"/>
    </source>
</evidence>
<name>K8ZJT6_9ENTE</name>
<dbReference type="Pfam" id="PF01694">
    <property type="entry name" value="Rhomboid"/>
    <property type="match status" value="1"/>
</dbReference>
<feature type="transmembrane region" description="Helical" evidence="7">
    <location>
        <begin position="61"/>
        <end position="88"/>
    </location>
</feature>
<sequence>MKRKPWMTYVLIGLCIFVYLGMCYFQYIYLPKEGIPSQNGQNVTLLTFGAEWGPLVHQGQWWRLITAMFVHIGFAHLFLNLLTLYFIGPELEFYLGKIRYLLLYLLCGIGGNVVSLFFDGNAISAGCSTALFGLFGYYIVQAKRSSSPWMRELGRQYFVFIAMNIIFNLFDSNVSLSGHLGGLLSGVLLGFILSPKKKVR</sequence>
<feature type="transmembrane region" description="Helical" evidence="7">
    <location>
        <begin position="100"/>
        <end position="117"/>
    </location>
</feature>
<reference evidence="9 10" key="1">
    <citation type="journal article" date="2013" name="Genome Announc.">
        <title>Draft Genome Sequence of Catellicoccus marimammalium, a Novel Species Commonly Found in Gull Feces.</title>
        <authorList>
            <person name="Weigand M.R."/>
            <person name="Ryu H."/>
            <person name="Bozcek L."/>
            <person name="Konstantinidis K.T."/>
            <person name="Santo Domingo J.W."/>
        </authorList>
    </citation>
    <scope>NUCLEOTIDE SEQUENCE [LARGE SCALE GENOMIC DNA]</scope>
    <source>
        <strain evidence="9 10">M35/04/3</strain>
    </source>
</reference>
<dbReference type="OrthoDB" id="9813074at2"/>
<keyword evidence="10" id="KW-1185">Reference proteome</keyword>
<dbReference type="GO" id="GO:0004252">
    <property type="term" value="F:serine-type endopeptidase activity"/>
    <property type="evidence" value="ECO:0007669"/>
    <property type="project" value="InterPro"/>
</dbReference>
<evidence type="ECO:0000256" key="4">
    <source>
        <dbReference type="ARBA" id="ARBA00022801"/>
    </source>
</evidence>
<evidence type="ECO:0000256" key="7">
    <source>
        <dbReference type="SAM" id="Phobius"/>
    </source>
</evidence>
<feature type="transmembrane region" description="Helical" evidence="7">
    <location>
        <begin position="152"/>
        <end position="170"/>
    </location>
</feature>
<evidence type="ECO:0000256" key="6">
    <source>
        <dbReference type="ARBA" id="ARBA00023136"/>
    </source>
</evidence>
<dbReference type="InterPro" id="IPR035952">
    <property type="entry name" value="Rhomboid-like_sf"/>
</dbReference>
<evidence type="ECO:0000256" key="5">
    <source>
        <dbReference type="ARBA" id="ARBA00022989"/>
    </source>
</evidence>
<evidence type="ECO:0000313" key="9">
    <source>
        <dbReference type="EMBL" id="EKU26858.1"/>
    </source>
</evidence>
<accession>K8ZJT6</accession>
<protein>
    <submittedName>
        <fullName evidence="9">GlpG membrane protein</fullName>
    </submittedName>
</protein>
<dbReference type="RefSeq" id="WP_009491934.1">
    <property type="nucleotide sequence ID" value="NZ_AMYT01000022.1"/>
</dbReference>
<comment type="caution">
    <text evidence="9">The sequence shown here is derived from an EMBL/GenBank/DDBJ whole genome shotgun (WGS) entry which is preliminary data.</text>
</comment>
<dbReference type="Gene3D" id="1.20.1540.10">
    <property type="entry name" value="Rhomboid-like"/>
    <property type="match status" value="1"/>
</dbReference>
<dbReference type="GO" id="GO:0016020">
    <property type="term" value="C:membrane"/>
    <property type="evidence" value="ECO:0007669"/>
    <property type="project" value="UniProtKB-SubCell"/>
</dbReference>
<dbReference type="InterPro" id="IPR022764">
    <property type="entry name" value="Peptidase_S54_rhomboid_dom"/>
</dbReference>
<dbReference type="InterPro" id="IPR050925">
    <property type="entry name" value="Rhomboid_protease_S54"/>
</dbReference>